<dbReference type="RefSeq" id="WP_068563609.1">
    <property type="nucleotide sequence ID" value="NZ_FNLF01000002.1"/>
</dbReference>
<dbReference type="InterPro" id="IPR041458">
    <property type="entry name" value="Rv3651-like_N"/>
</dbReference>
<evidence type="ECO:0000259" key="1">
    <source>
        <dbReference type="Pfam" id="PF18007"/>
    </source>
</evidence>
<organism evidence="2 3">
    <name type="scientific">Tsukamurella pulmonis</name>
    <dbReference type="NCBI Taxonomy" id="47312"/>
    <lineage>
        <taxon>Bacteria</taxon>
        <taxon>Bacillati</taxon>
        <taxon>Actinomycetota</taxon>
        <taxon>Actinomycetes</taxon>
        <taxon>Mycobacteriales</taxon>
        <taxon>Tsukamurellaceae</taxon>
        <taxon>Tsukamurella</taxon>
    </lineage>
</organism>
<gene>
    <name evidence="2" type="ORF">SAMN04489765_0078</name>
</gene>
<dbReference type="AlphaFoldDB" id="A0A1H1A6Q4"/>
<feature type="domain" description="Rv3651-like N-terminal" evidence="1">
    <location>
        <begin position="2"/>
        <end position="101"/>
    </location>
</feature>
<dbReference type="Pfam" id="PF18007">
    <property type="entry name" value="Rv3651-like_N"/>
    <property type="match status" value="1"/>
</dbReference>
<dbReference type="OrthoDB" id="4567343at2"/>
<name>A0A1H1A6Q4_9ACTN</name>
<evidence type="ECO:0000313" key="3">
    <source>
        <dbReference type="Proteomes" id="UP000183053"/>
    </source>
</evidence>
<sequence length="337" mass="37362">MWYFIETMHGIEAATVVAADGIERQWTSPKRLPKGHKLLPLLAECYHKKATVVDAQFDDDQLVVVHPVLGPERQDPNRRPERPEGDCYALHLWVGPRDQEPTSVPPAAGDRWILDQQCIHQTRDSYMMSGGGEREYLSVQQFTGRQLRSDGAAEVVAAGLAPTPDKKVLIDASIFNVTTAKVMPWLMICRGIDGNIMKILFYDVEQFGIEPKIPTPEALGLSALSAAVGRYAALAATLTTPSERRDIFLVMWLGETPPWFQETSPRSTDFIHPDDRAAFAAANIGRTDVAFAAKPTPIRIMGGDGEWHSMQAAIRPYALPGGGNSVEDLYIVEMWEH</sequence>
<accession>A0A1H1A6Q4</accession>
<protein>
    <recommendedName>
        <fullName evidence="1">Rv3651-like N-terminal domain-containing protein</fullName>
    </recommendedName>
</protein>
<dbReference type="EMBL" id="FNLF01000002">
    <property type="protein sequence ID" value="SDQ35342.1"/>
    <property type="molecule type" value="Genomic_DNA"/>
</dbReference>
<keyword evidence="3" id="KW-1185">Reference proteome</keyword>
<reference evidence="3" key="1">
    <citation type="submission" date="2016-10" db="EMBL/GenBank/DDBJ databases">
        <authorList>
            <person name="Varghese N."/>
            <person name="Submissions S."/>
        </authorList>
    </citation>
    <scope>NUCLEOTIDE SEQUENCE [LARGE SCALE GENOMIC DNA]</scope>
    <source>
        <strain evidence="3">DSM 44142</strain>
    </source>
</reference>
<evidence type="ECO:0000313" key="2">
    <source>
        <dbReference type="EMBL" id="SDQ35342.1"/>
    </source>
</evidence>
<proteinExistence type="predicted"/>
<dbReference type="Proteomes" id="UP000183053">
    <property type="component" value="Unassembled WGS sequence"/>
</dbReference>